<reference evidence="1" key="1">
    <citation type="submission" date="2021-02" db="EMBL/GenBank/DDBJ databases">
        <authorList>
            <person name="Nowell W R."/>
        </authorList>
    </citation>
    <scope>NUCLEOTIDE SEQUENCE</scope>
    <source>
        <strain evidence="1">Ploen Becks lab</strain>
    </source>
</reference>
<protein>
    <submittedName>
        <fullName evidence="1">Uncharacterized protein</fullName>
    </submittedName>
</protein>
<dbReference type="EMBL" id="CAJNOC010004337">
    <property type="protein sequence ID" value="CAF1018096.1"/>
    <property type="molecule type" value="Genomic_DNA"/>
</dbReference>
<comment type="caution">
    <text evidence="1">The sequence shown here is derived from an EMBL/GenBank/DDBJ whole genome shotgun (WGS) entry which is preliminary data.</text>
</comment>
<keyword evidence="2" id="KW-1185">Reference proteome</keyword>
<proteinExistence type="predicted"/>
<evidence type="ECO:0000313" key="2">
    <source>
        <dbReference type="Proteomes" id="UP000663879"/>
    </source>
</evidence>
<sequence length="467" mass="54901">MLKNRGILIKQQQNFFHIQRNTSCAAYISENFFLPNYTIQKFDPIFVDQGSKTYDLTKTWVKKGSMLMLNCTLDLVTFEENGQFIYSDLIYEDSKIFWLKPYRIRVLFSAKIDTKYYFSTLSFSAYLNSSQTTVNAVVIYNRTYTLLKSQTITEDRQFLDMICTPAILKAKCEIIAISFTRNDMIYVSSENDNHINFSFENKTSSNLGFELSYSNTNFYENYVTILMTSTESKFDTNLIGFEFYSSTKGSTEFKLIDFDTKCDNFSCAYFLSTQNGKHINYTIIQSFLIEFNKGYNQIYLNRSYRYEKKMMIAVDFNYWDKYFSFQTTYTNFYDYFIKSNVLYSLYGKKISFRCLVDREFYYSFRKVEFTYNHSNTYNIISSFKYKSFGMESLAKKVTIVIPITMSKGTTTILAVTKDSKLDSRLKNQTNITSSIYSQDNTNIITDLATESLEMIYTRKKKVFVTSN</sequence>
<name>A0A814I219_9BILA</name>
<gene>
    <name evidence="1" type="ORF">OXX778_LOCUS17236</name>
</gene>
<dbReference type="Proteomes" id="UP000663879">
    <property type="component" value="Unassembled WGS sequence"/>
</dbReference>
<dbReference type="AlphaFoldDB" id="A0A814I219"/>
<accession>A0A814I219</accession>
<organism evidence="1 2">
    <name type="scientific">Brachionus calyciflorus</name>
    <dbReference type="NCBI Taxonomy" id="104777"/>
    <lineage>
        <taxon>Eukaryota</taxon>
        <taxon>Metazoa</taxon>
        <taxon>Spiralia</taxon>
        <taxon>Gnathifera</taxon>
        <taxon>Rotifera</taxon>
        <taxon>Eurotatoria</taxon>
        <taxon>Monogononta</taxon>
        <taxon>Pseudotrocha</taxon>
        <taxon>Ploima</taxon>
        <taxon>Brachionidae</taxon>
        <taxon>Brachionus</taxon>
    </lineage>
</organism>
<evidence type="ECO:0000313" key="1">
    <source>
        <dbReference type="EMBL" id="CAF1018096.1"/>
    </source>
</evidence>